<evidence type="ECO:0000256" key="4">
    <source>
        <dbReference type="ARBA" id="ARBA00022989"/>
    </source>
</evidence>
<dbReference type="Pfam" id="PF07963">
    <property type="entry name" value="N_methyl"/>
    <property type="match status" value="1"/>
</dbReference>
<dbReference type="GO" id="GO:0015628">
    <property type="term" value="P:protein secretion by the type II secretion system"/>
    <property type="evidence" value="ECO:0007669"/>
    <property type="project" value="InterPro"/>
</dbReference>
<dbReference type="EMBL" id="CP001998">
    <property type="protein sequence ID" value="ADE54410.1"/>
    <property type="molecule type" value="Genomic_DNA"/>
</dbReference>
<dbReference type="GO" id="GO:0015627">
    <property type="term" value="C:type II protein secretion system complex"/>
    <property type="evidence" value="ECO:0007669"/>
    <property type="project" value="InterPro"/>
</dbReference>
<evidence type="ECO:0000256" key="3">
    <source>
        <dbReference type="ARBA" id="ARBA00022692"/>
    </source>
</evidence>
<dbReference type="PRINTS" id="PR00813">
    <property type="entry name" value="BCTERIALGSPG"/>
</dbReference>
<reference evidence="7 8" key="1">
    <citation type="journal article" date="2010" name="Stand. Genomic Sci.">
        <title>Complete genome sequence of Coraliomargarita akajimensis type strain (04OKA010-24).</title>
        <authorList>
            <person name="Mavromatis K."/>
            <person name="Abt B."/>
            <person name="Brambilla E."/>
            <person name="Lapidus A."/>
            <person name="Copeland A."/>
            <person name="Deshpande S."/>
            <person name="Nolan M."/>
            <person name="Lucas S."/>
            <person name="Tice H."/>
            <person name="Cheng J.F."/>
            <person name="Han C."/>
            <person name="Detter J.C."/>
            <person name="Woyke T."/>
            <person name="Goodwin L."/>
            <person name="Pitluck S."/>
            <person name="Held B."/>
            <person name="Brettin T."/>
            <person name="Tapia R."/>
            <person name="Ivanova N."/>
            <person name="Mikhailova N."/>
            <person name="Pati A."/>
            <person name="Liolios K."/>
            <person name="Chen A."/>
            <person name="Palaniappan K."/>
            <person name="Land M."/>
            <person name="Hauser L."/>
            <person name="Chang Y.J."/>
            <person name="Jeffries C.D."/>
            <person name="Rohde M."/>
            <person name="Goker M."/>
            <person name="Bristow J."/>
            <person name="Eisen J.A."/>
            <person name="Markowitz V."/>
            <person name="Hugenholtz P."/>
            <person name="Klenk H.P."/>
            <person name="Kyrpides N.C."/>
        </authorList>
    </citation>
    <scope>NUCLEOTIDE SEQUENCE [LARGE SCALE GENOMIC DNA]</scope>
    <source>
        <strain evidence="8">DSM 45221 / IAM 15411 / JCM 23193 / KCTC 12865</strain>
    </source>
</reference>
<gene>
    <name evidence="7" type="ordered locus">Caka_1391</name>
</gene>
<evidence type="ECO:0008006" key="9">
    <source>
        <dbReference type="Google" id="ProtNLM"/>
    </source>
</evidence>
<dbReference type="Gene3D" id="3.30.700.10">
    <property type="entry name" value="Glycoprotein, Type 4 Pilin"/>
    <property type="match status" value="1"/>
</dbReference>
<keyword evidence="5 6" id="KW-0472">Membrane</keyword>
<dbReference type="HOGENOM" id="CLU_134331_0_0_0"/>
<evidence type="ECO:0000313" key="7">
    <source>
        <dbReference type="EMBL" id="ADE54410.1"/>
    </source>
</evidence>
<dbReference type="InterPro" id="IPR000983">
    <property type="entry name" value="Bac_GSPG_pilin"/>
</dbReference>
<evidence type="ECO:0000256" key="5">
    <source>
        <dbReference type="ARBA" id="ARBA00023136"/>
    </source>
</evidence>
<dbReference type="Proteomes" id="UP000000925">
    <property type="component" value="Chromosome"/>
</dbReference>
<dbReference type="PANTHER" id="PTHR30093">
    <property type="entry name" value="GENERAL SECRETION PATHWAY PROTEIN G"/>
    <property type="match status" value="1"/>
</dbReference>
<keyword evidence="2" id="KW-0488">Methylation</keyword>
<protein>
    <recommendedName>
        <fullName evidence="9">Prepilin-type N-terminal cleavage/methylation domain-containing protein</fullName>
    </recommendedName>
</protein>
<organism evidence="7 8">
    <name type="scientific">Coraliomargarita akajimensis (strain DSM 45221 / IAM 15411 / JCM 23193 / KCTC 12865 / 04OKA010-24)</name>
    <dbReference type="NCBI Taxonomy" id="583355"/>
    <lineage>
        <taxon>Bacteria</taxon>
        <taxon>Pseudomonadati</taxon>
        <taxon>Verrucomicrobiota</taxon>
        <taxon>Opitutia</taxon>
        <taxon>Puniceicoccales</taxon>
        <taxon>Coraliomargaritaceae</taxon>
        <taxon>Coraliomargarita</taxon>
    </lineage>
</organism>
<dbReference type="InterPro" id="IPR012902">
    <property type="entry name" value="N_methyl_site"/>
</dbReference>
<evidence type="ECO:0000256" key="6">
    <source>
        <dbReference type="SAM" id="Phobius"/>
    </source>
</evidence>
<evidence type="ECO:0000256" key="1">
    <source>
        <dbReference type="ARBA" id="ARBA00004167"/>
    </source>
</evidence>
<dbReference type="STRING" id="583355.Caka_1391"/>
<sequence length="168" mass="18929">MHSRPPARGFTLVELAIVMAIIGLIAAMALPYFKQTTKRSQVSAFLNDLRIYTQQFDSYELELKRYPPQQLTPGQYPVGMEGRLSPTWLEPSPIGGTYRWVYTSEANLDQRDAYIDVVGTNENPILLDASNLNDIDQRFDDGNPSTGNLRVNGLNLRYYVRIGETGTP</sequence>
<dbReference type="OrthoDB" id="196401at2"/>
<evidence type="ECO:0000313" key="8">
    <source>
        <dbReference type="Proteomes" id="UP000000925"/>
    </source>
</evidence>
<dbReference type="PANTHER" id="PTHR30093:SF44">
    <property type="entry name" value="TYPE II SECRETION SYSTEM CORE PROTEIN G"/>
    <property type="match status" value="1"/>
</dbReference>
<keyword evidence="8" id="KW-1185">Reference proteome</keyword>
<dbReference type="InterPro" id="IPR045584">
    <property type="entry name" value="Pilin-like"/>
</dbReference>
<dbReference type="AlphaFoldDB" id="D5EJ11"/>
<evidence type="ECO:0000256" key="2">
    <source>
        <dbReference type="ARBA" id="ARBA00022481"/>
    </source>
</evidence>
<dbReference type="RefSeq" id="WP_013043132.1">
    <property type="nucleotide sequence ID" value="NC_014008.1"/>
</dbReference>
<proteinExistence type="predicted"/>
<dbReference type="KEGG" id="caa:Caka_1391"/>
<accession>D5EJ11</accession>
<name>D5EJ11_CORAD</name>
<dbReference type="SUPFAM" id="SSF54523">
    <property type="entry name" value="Pili subunits"/>
    <property type="match status" value="1"/>
</dbReference>
<dbReference type="NCBIfam" id="TIGR02532">
    <property type="entry name" value="IV_pilin_GFxxxE"/>
    <property type="match status" value="1"/>
</dbReference>
<dbReference type="PROSITE" id="PS00409">
    <property type="entry name" value="PROKAR_NTER_METHYL"/>
    <property type="match status" value="1"/>
</dbReference>
<comment type="subcellular location">
    <subcellularLocation>
        <location evidence="1">Membrane</location>
        <topology evidence="1">Single-pass membrane protein</topology>
    </subcellularLocation>
</comment>
<dbReference type="eggNOG" id="COG4970">
    <property type="taxonomic scope" value="Bacteria"/>
</dbReference>
<dbReference type="GO" id="GO:0016020">
    <property type="term" value="C:membrane"/>
    <property type="evidence" value="ECO:0007669"/>
    <property type="project" value="UniProtKB-SubCell"/>
</dbReference>
<keyword evidence="3 6" id="KW-0812">Transmembrane</keyword>
<keyword evidence="4 6" id="KW-1133">Transmembrane helix</keyword>
<feature type="transmembrane region" description="Helical" evidence="6">
    <location>
        <begin position="12"/>
        <end position="33"/>
    </location>
</feature>